<evidence type="ECO:0008006" key="4">
    <source>
        <dbReference type="Google" id="ProtNLM"/>
    </source>
</evidence>
<evidence type="ECO:0000313" key="2">
    <source>
        <dbReference type="EMBL" id="NER17122.1"/>
    </source>
</evidence>
<protein>
    <recommendedName>
        <fullName evidence="4">Cytochrome oxidase complex assembly protein 1</fullName>
    </recommendedName>
</protein>
<organism evidence="2 3">
    <name type="scientific">Spongiivirga citrea</name>
    <dbReference type="NCBI Taxonomy" id="1481457"/>
    <lineage>
        <taxon>Bacteria</taxon>
        <taxon>Pseudomonadati</taxon>
        <taxon>Bacteroidota</taxon>
        <taxon>Flavobacteriia</taxon>
        <taxon>Flavobacteriales</taxon>
        <taxon>Flavobacteriaceae</taxon>
        <taxon>Spongiivirga</taxon>
    </lineage>
</organism>
<evidence type="ECO:0000313" key="3">
    <source>
        <dbReference type="Proteomes" id="UP000474296"/>
    </source>
</evidence>
<gene>
    <name evidence="2" type="ORF">GWK10_07865</name>
</gene>
<feature type="transmembrane region" description="Helical" evidence="1">
    <location>
        <begin position="12"/>
        <end position="38"/>
    </location>
</feature>
<keyword evidence="1" id="KW-0812">Transmembrane</keyword>
<sequence>MEENKKSWFGRNWVWAVPLGGCLTLILAFVFGIGALIFGVSEALTGSEPYELAMEEVSKNELVIDALGEPIEADGIMNGSLNFSNGVGKADFNIPIKGPKGDARVYVLGTKEDDEWTYEKLYVITAGQSEEHIDLLPELLDNLE</sequence>
<keyword evidence="1" id="KW-0472">Membrane</keyword>
<keyword evidence="3" id="KW-1185">Reference proteome</keyword>
<dbReference type="AlphaFoldDB" id="A0A6M0CHX1"/>
<keyword evidence="1" id="KW-1133">Transmembrane helix</keyword>
<proteinExistence type="predicted"/>
<name>A0A6M0CHX1_9FLAO</name>
<dbReference type="Proteomes" id="UP000474296">
    <property type="component" value="Unassembled WGS sequence"/>
</dbReference>
<dbReference type="Pfam" id="PF08695">
    <property type="entry name" value="Coa1"/>
    <property type="match status" value="1"/>
</dbReference>
<comment type="caution">
    <text evidence="2">The sequence shown here is derived from an EMBL/GenBank/DDBJ whole genome shotgun (WGS) entry which is preliminary data.</text>
</comment>
<evidence type="ECO:0000256" key="1">
    <source>
        <dbReference type="SAM" id="Phobius"/>
    </source>
</evidence>
<reference evidence="2 3" key="1">
    <citation type="submission" date="2020-01" db="EMBL/GenBank/DDBJ databases">
        <title>Spongiivirga citrea KCTC 32990T.</title>
        <authorList>
            <person name="Wang G."/>
        </authorList>
    </citation>
    <scope>NUCLEOTIDE SEQUENCE [LARGE SCALE GENOMIC DNA]</scope>
    <source>
        <strain evidence="2 3">KCTC 32990</strain>
    </source>
</reference>
<dbReference type="InterPro" id="IPR014807">
    <property type="entry name" value="Coa1"/>
</dbReference>
<dbReference type="RefSeq" id="WP_164031293.1">
    <property type="nucleotide sequence ID" value="NZ_JAABOQ010000003.1"/>
</dbReference>
<accession>A0A6M0CHX1</accession>
<dbReference type="EMBL" id="JAABOQ010000003">
    <property type="protein sequence ID" value="NER17122.1"/>
    <property type="molecule type" value="Genomic_DNA"/>
</dbReference>